<dbReference type="InterPro" id="IPR011013">
    <property type="entry name" value="Gal_mutarotase_sf_dom"/>
</dbReference>
<comment type="similarity">
    <text evidence="1">Belongs to the glycosyl hydrolase 65 family.</text>
</comment>
<feature type="binding site" evidence="5">
    <location>
        <begin position="291"/>
        <end position="292"/>
    </location>
    <ligand>
        <name>substrate</name>
    </ligand>
</feature>
<accession>A0A934K2A2</accession>
<dbReference type="PANTHER" id="PTHR11051:SF8">
    <property type="entry name" value="PROTEIN-GLUCOSYLGALACTOSYLHYDROXYLYSINE GLUCOSIDASE"/>
    <property type="match status" value="1"/>
</dbReference>
<evidence type="ECO:0000256" key="3">
    <source>
        <dbReference type="ARBA" id="ARBA00022679"/>
    </source>
</evidence>
<dbReference type="GO" id="GO:0004553">
    <property type="term" value="F:hydrolase activity, hydrolyzing O-glycosyl compounds"/>
    <property type="evidence" value="ECO:0007669"/>
    <property type="project" value="TreeGrafter"/>
</dbReference>
<feature type="binding site" evidence="5">
    <location>
        <begin position="542"/>
        <end position="543"/>
    </location>
    <ligand>
        <name>substrate</name>
    </ligand>
</feature>
<dbReference type="InterPro" id="IPR005196">
    <property type="entry name" value="Glyco_hydro_65_N"/>
</dbReference>
<keyword evidence="2" id="KW-0328">Glycosyltransferase</keyword>
<protein>
    <submittedName>
        <fullName evidence="9">Glycoside hydrolase family 65 protein</fullName>
    </submittedName>
</protein>
<dbReference type="PANTHER" id="PTHR11051">
    <property type="entry name" value="GLYCOSYL HYDROLASE-RELATED"/>
    <property type="match status" value="1"/>
</dbReference>
<sequence length="725" mass="80158">MVGYDRFREREVESWFTVANGRTGTRGALEEGSTDSSPAVYVAGVFGRLPDSAAGPVPLVGPTWTFLVPRVLGVLVRLEVGELLEHCRVLDLRQGILFRTWRQRLPSGTEVTLRSARFASLADRGVLAMEAEGHCSNGLPVSLAADIPLPSTPALEHVTSTREDDHLRVLLTAARGGRAAFSISTSESDSRVERLVAVARADAGSELEGSDEESLKQAESKGLRQLQLDHRDAWQERWRGADVTVEGDPAAQLALRFAIYHLISAGDPHSDLASIGARALTGPGYNGHVFWDTDVFMLPFFLHTQPEVARRLIGYRLRTLPHARARARRLGYGGALYPWESADDGEDCTPQVVVGLDGTIVPVLTGLEEHHISADVAWAAWRYWLATGDREFLVHTGAEIILETARFWATRARRGRDGRYHIAPVIGPDEYHESVRNNSFTNLMARWNLERGLEVAELVGRWEEDAGRSLATRLDLRPTELNRWRVVADGLVTRFDPDTLLYEQFDGYFRREDIIAANVAPRPFAADVVLGRERIARSQVIKQADVVMLMHVLGEQFSREVLLANYRYYEPRTSHGSSLSPAVHAVVAARAGLREEALAYFHMSASIDLDDRMGNAAQGIHMAAAAGLWQAAVFGFGGIRLEGDRIRIDPQLPDSWSRLAFPFTWRGAVLRVAASRSQLEIDLDSAITVALGDGAPRTLAAGRYRADRDGQGWSAPEEVNGLRHR</sequence>
<dbReference type="Pfam" id="PF03633">
    <property type="entry name" value="Glyco_hydro_65C"/>
    <property type="match status" value="1"/>
</dbReference>
<dbReference type="EMBL" id="JAEKNR010000040">
    <property type="protein sequence ID" value="MBJ7597175.1"/>
    <property type="molecule type" value="Genomic_DNA"/>
</dbReference>
<feature type="domain" description="Glycoside hydrolase family 65 N-terminal" evidence="8">
    <location>
        <begin position="3"/>
        <end position="137"/>
    </location>
</feature>
<proteinExistence type="inferred from homology"/>
<keyword evidence="3" id="KW-0808">Transferase</keyword>
<dbReference type="Pfam" id="PF03632">
    <property type="entry name" value="Glyco_hydro_65m"/>
    <property type="match status" value="1"/>
</dbReference>
<dbReference type="Gene3D" id="2.70.98.40">
    <property type="entry name" value="Glycoside hydrolase, family 65, N-terminal domain"/>
    <property type="match status" value="1"/>
</dbReference>
<evidence type="ECO:0000259" key="7">
    <source>
        <dbReference type="Pfam" id="PF03633"/>
    </source>
</evidence>
<dbReference type="Pfam" id="PF03636">
    <property type="entry name" value="Glyco_hydro_65N"/>
    <property type="match status" value="1"/>
</dbReference>
<comment type="caution">
    <text evidence="9">The sequence shown here is derived from an EMBL/GenBank/DDBJ whole genome shotgun (WGS) entry which is preliminary data.</text>
</comment>
<keyword evidence="9" id="KW-0378">Hydrolase</keyword>
<dbReference type="InterPro" id="IPR017045">
    <property type="entry name" value="Malt_Pase/Glycosyl_Hdrlase"/>
</dbReference>
<dbReference type="SUPFAM" id="SSF74650">
    <property type="entry name" value="Galactose mutarotase-like"/>
    <property type="match status" value="1"/>
</dbReference>
<dbReference type="AlphaFoldDB" id="A0A934K2A2"/>
<dbReference type="PIRSF" id="PIRSF036289">
    <property type="entry name" value="Glycosyl_hydrolase_malt_phosph"/>
    <property type="match status" value="1"/>
</dbReference>
<evidence type="ECO:0000313" key="9">
    <source>
        <dbReference type="EMBL" id="MBJ7597175.1"/>
    </source>
</evidence>
<dbReference type="Proteomes" id="UP000612893">
    <property type="component" value="Unassembled WGS sequence"/>
</dbReference>
<evidence type="ECO:0000259" key="8">
    <source>
        <dbReference type="Pfam" id="PF03636"/>
    </source>
</evidence>
<dbReference type="InterPro" id="IPR037018">
    <property type="entry name" value="GH65_N"/>
</dbReference>
<dbReference type="InterPro" id="IPR008928">
    <property type="entry name" value="6-hairpin_glycosidase_sf"/>
</dbReference>
<dbReference type="InterPro" id="IPR005194">
    <property type="entry name" value="Glyco_hydro_65_C"/>
</dbReference>
<dbReference type="InterPro" id="IPR012341">
    <property type="entry name" value="6hp_glycosidase-like_sf"/>
</dbReference>
<evidence type="ECO:0000256" key="5">
    <source>
        <dbReference type="PIRSR" id="PIRSR036289-51"/>
    </source>
</evidence>
<dbReference type="GO" id="GO:0005975">
    <property type="term" value="P:carbohydrate metabolic process"/>
    <property type="evidence" value="ECO:0007669"/>
    <property type="project" value="InterPro"/>
</dbReference>
<name>A0A934K2A2_9BACT</name>
<dbReference type="Gene3D" id="1.50.10.10">
    <property type="match status" value="1"/>
</dbReference>
<feature type="domain" description="Glycoside hydrolase family 65 C-terminal" evidence="7">
    <location>
        <begin position="640"/>
        <end position="691"/>
    </location>
</feature>
<evidence type="ECO:0000256" key="4">
    <source>
        <dbReference type="PIRSR" id="PIRSR036289-50"/>
    </source>
</evidence>
<evidence type="ECO:0000259" key="6">
    <source>
        <dbReference type="Pfam" id="PF03632"/>
    </source>
</evidence>
<evidence type="ECO:0000256" key="1">
    <source>
        <dbReference type="ARBA" id="ARBA00006768"/>
    </source>
</evidence>
<keyword evidence="10" id="KW-1185">Reference proteome</keyword>
<dbReference type="InterPro" id="IPR005195">
    <property type="entry name" value="Glyco_hydro_65_M"/>
</dbReference>
<dbReference type="GO" id="GO:0030246">
    <property type="term" value="F:carbohydrate binding"/>
    <property type="evidence" value="ECO:0007669"/>
    <property type="project" value="InterPro"/>
</dbReference>
<feature type="domain" description="Glycoside hydrolase family 65 central catalytic" evidence="6">
    <location>
        <begin position="256"/>
        <end position="630"/>
    </location>
</feature>
<organism evidence="9 10">
    <name type="scientific">Candidatus Nephthysia bennettiae</name>
    <dbReference type="NCBI Taxonomy" id="3127016"/>
    <lineage>
        <taxon>Bacteria</taxon>
        <taxon>Bacillati</taxon>
        <taxon>Candidatus Dormiibacterota</taxon>
        <taxon>Candidatus Dormibacteria</taxon>
        <taxon>Candidatus Dormibacterales</taxon>
        <taxon>Candidatus Dormibacteraceae</taxon>
        <taxon>Candidatus Nephthysia</taxon>
    </lineage>
</organism>
<dbReference type="Gene3D" id="2.60.420.10">
    <property type="entry name" value="Maltose phosphorylase, domain 3"/>
    <property type="match status" value="1"/>
</dbReference>
<dbReference type="SUPFAM" id="SSF48208">
    <property type="entry name" value="Six-hairpin glycosidases"/>
    <property type="match status" value="1"/>
</dbReference>
<reference evidence="9" key="1">
    <citation type="submission" date="2020-10" db="EMBL/GenBank/DDBJ databases">
        <title>Ca. Dormibacterota MAGs.</title>
        <authorList>
            <person name="Montgomery K."/>
        </authorList>
    </citation>
    <scope>NUCLEOTIDE SEQUENCE [LARGE SCALE GENOMIC DNA]</scope>
    <source>
        <strain evidence="9">SC8812_S17_10</strain>
    </source>
</reference>
<evidence type="ECO:0000256" key="2">
    <source>
        <dbReference type="ARBA" id="ARBA00022676"/>
    </source>
</evidence>
<gene>
    <name evidence="9" type="ORF">JF922_03695</name>
</gene>
<dbReference type="GO" id="GO:0016757">
    <property type="term" value="F:glycosyltransferase activity"/>
    <property type="evidence" value="ECO:0007669"/>
    <property type="project" value="UniProtKB-KW"/>
</dbReference>
<feature type="active site" description="Proton donor" evidence="4">
    <location>
        <position position="430"/>
    </location>
</feature>
<evidence type="ECO:0000313" key="10">
    <source>
        <dbReference type="Proteomes" id="UP000612893"/>
    </source>
</evidence>